<proteinExistence type="predicted"/>
<feature type="compositionally biased region" description="Low complexity" evidence="1">
    <location>
        <begin position="28"/>
        <end position="47"/>
    </location>
</feature>
<evidence type="ECO:0000313" key="3">
    <source>
        <dbReference type="Proteomes" id="UP000198949"/>
    </source>
</evidence>
<gene>
    <name evidence="2" type="ORF">SAMN05216270_10521</name>
</gene>
<dbReference type="AlphaFoldDB" id="A0A1G6VMA2"/>
<evidence type="ECO:0000256" key="1">
    <source>
        <dbReference type="SAM" id="MobiDB-lite"/>
    </source>
</evidence>
<name>A0A1G6VMA2_9ACTN</name>
<dbReference type="Proteomes" id="UP000198949">
    <property type="component" value="Unassembled WGS sequence"/>
</dbReference>
<evidence type="ECO:0000313" key="2">
    <source>
        <dbReference type="EMBL" id="SDD54641.1"/>
    </source>
</evidence>
<feature type="region of interest" description="Disordered" evidence="1">
    <location>
        <begin position="21"/>
        <end position="55"/>
    </location>
</feature>
<accession>A0A1G6VMA2</accession>
<dbReference type="SUPFAM" id="SSF109709">
    <property type="entry name" value="KorB DNA-binding domain-like"/>
    <property type="match status" value="1"/>
</dbReference>
<dbReference type="EMBL" id="FNAD01000005">
    <property type="protein sequence ID" value="SDD54641.1"/>
    <property type="molecule type" value="Genomic_DNA"/>
</dbReference>
<protein>
    <submittedName>
        <fullName evidence="2">Uncharacterized protein</fullName>
    </submittedName>
</protein>
<keyword evidence="3" id="KW-1185">Reference proteome</keyword>
<reference evidence="3" key="1">
    <citation type="submission" date="2016-10" db="EMBL/GenBank/DDBJ databases">
        <authorList>
            <person name="Varghese N."/>
            <person name="Submissions S."/>
        </authorList>
    </citation>
    <scope>NUCLEOTIDE SEQUENCE [LARGE SCALE GENOMIC DNA]</scope>
    <source>
        <strain evidence="3">CGMCC 4.3516</strain>
    </source>
</reference>
<sequence length="166" mass="17683">MPVYIVAGLTLAYSNPNPQLDGLLERLSGPSPTRGPETGPSTPGSPETQPPTAYPPTLPRALEKRLSPAEREGLIAAFNADARQKELATKYGISIRSIKRLVQGTSNRPQAAANRLSPDQQAAVIRTYTTGGITQAELASQYGVAISTIKRLLRLTQSSEPGDTFA</sequence>
<organism evidence="2 3">
    <name type="scientific">Glycomyces harbinensis</name>
    <dbReference type="NCBI Taxonomy" id="58114"/>
    <lineage>
        <taxon>Bacteria</taxon>
        <taxon>Bacillati</taxon>
        <taxon>Actinomycetota</taxon>
        <taxon>Actinomycetes</taxon>
        <taxon>Glycomycetales</taxon>
        <taxon>Glycomycetaceae</taxon>
        <taxon>Glycomyces</taxon>
    </lineage>
</organism>